<dbReference type="EMBL" id="FOGL01000013">
    <property type="protein sequence ID" value="SER95390.1"/>
    <property type="molecule type" value="Genomic_DNA"/>
</dbReference>
<name>A0A1H9TDI6_9BACI</name>
<organism evidence="1 2">
    <name type="scientific">Gracilibacillus ureilyticus</name>
    <dbReference type="NCBI Taxonomy" id="531814"/>
    <lineage>
        <taxon>Bacteria</taxon>
        <taxon>Bacillati</taxon>
        <taxon>Bacillota</taxon>
        <taxon>Bacilli</taxon>
        <taxon>Bacillales</taxon>
        <taxon>Bacillaceae</taxon>
        <taxon>Gracilibacillus</taxon>
    </lineage>
</organism>
<evidence type="ECO:0000313" key="2">
    <source>
        <dbReference type="Proteomes" id="UP000199687"/>
    </source>
</evidence>
<gene>
    <name evidence="1" type="ORF">SAMN04487944_113134</name>
</gene>
<proteinExistence type="predicted"/>
<sequence>METLKAFFLNP</sequence>
<reference evidence="1 2" key="1">
    <citation type="submission" date="2016-10" db="EMBL/GenBank/DDBJ databases">
        <authorList>
            <person name="de Groot N.N."/>
        </authorList>
    </citation>
    <scope>NUCLEOTIDE SEQUENCE [LARGE SCALE GENOMIC DNA]</scope>
    <source>
        <strain evidence="1 2">CGMCC 1.7727</strain>
    </source>
</reference>
<dbReference type="Proteomes" id="UP000199687">
    <property type="component" value="Unassembled WGS sequence"/>
</dbReference>
<keyword evidence="2" id="KW-1185">Reference proteome</keyword>
<accession>A0A1H9TDI6</accession>
<evidence type="ECO:0000313" key="1">
    <source>
        <dbReference type="EMBL" id="SER95390.1"/>
    </source>
</evidence>
<protein>
    <submittedName>
        <fullName evidence="1">Uncharacterized protein</fullName>
    </submittedName>
</protein>